<dbReference type="Proteomes" id="UP001482620">
    <property type="component" value="Unassembled WGS sequence"/>
</dbReference>
<proteinExistence type="predicted"/>
<evidence type="ECO:0000313" key="2">
    <source>
        <dbReference type="Proteomes" id="UP001482620"/>
    </source>
</evidence>
<dbReference type="EMBL" id="JAHRIQ010088082">
    <property type="protein sequence ID" value="MEQ2250037.1"/>
    <property type="molecule type" value="Genomic_DNA"/>
</dbReference>
<evidence type="ECO:0000313" key="1">
    <source>
        <dbReference type="EMBL" id="MEQ2250037.1"/>
    </source>
</evidence>
<gene>
    <name evidence="1" type="ORF">ILYODFUR_035797</name>
</gene>
<organism evidence="1 2">
    <name type="scientific">Ilyodon furcidens</name>
    <name type="common">goldbreast splitfin</name>
    <dbReference type="NCBI Taxonomy" id="33524"/>
    <lineage>
        <taxon>Eukaryota</taxon>
        <taxon>Metazoa</taxon>
        <taxon>Chordata</taxon>
        <taxon>Craniata</taxon>
        <taxon>Vertebrata</taxon>
        <taxon>Euteleostomi</taxon>
        <taxon>Actinopterygii</taxon>
        <taxon>Neopterygii</taxon>
        <taxon>Teleostei</taxon>
        <taxon>Neoteleostei</taxon>
        <taxon>Acanthomorphata</taxon>
        <taxon>Ovalentaria</taxon>
        <taxon>Atherinomorphae</taxon>
        <taxon>Cyprinodontiformes</taxon>
        <taxon>Goodeidae</taxon>
        <taxon>Ilyodon</taxon>
    </lineage>
</organism>
<reference evidence="1 2" key="1">
    <citation type="submission" date="2021-06" db="EMBL/GenBank/DDBJ databases">
        <authorList>
            <person name="Palmer J.M."/>
        </authorList>
    </citation>
    <scope>NUCLEOTIDE SEQUENCE [LARGE SCALE GENOMIC DNA]</scope>
    <source>
        <strain evidence="2">if_2019</strain>
        <tissue evidence="1">Muscle</tissue>
    </source>
</reference>
<accession>A0ABV0UXY4</accession>
<comment type="caution">
    <text evidence="1">The sequence shown here is derived from an EMBL/GenBank/DDBJ whole genome shotgun (WGS) entry which is preliminary data.</text>
</comment>
<keyword evidence="2" id="KW-1185">Reference proteome</keyword>
<protein>
    <submittedName>
        <fullName evidence="1">Uncharacterized protein</fullName>
    </submittedName>
</protein>
<name>A0ABV0UXY4_9TELE</name>
<sequence>MNLRSAYWFMVVRSPGGMRLRIQVLSRDIRREFKHQPLVAWLRRRRGQEAASLIRIQTRADDRIGILRTKIGLTITITSRIEVRFDLGDMEGRMDTKIFQVGEDEQQTD</sequence>